<sequence length="206" mass="22129">MADTAEERLSLTAGIPASSPILLVRDVTQARQVLAQLPGASPSRRSGPGRTSPARHAAPSRGHRGAGVRPPRRVVEDGPEHRADPMDQVCSDEPIRSGVAAPLQLREDRLSLTAAGREVMLTRLEFALLQHLLPRMGEVATFEQLSQVGWRTPYLGNGAHMHAAVGRLRLKLAELGVPVELEAVRGLGFRLVGHRPTPAVQEAVGN</sequence>
<dbReference type="InterPro" id="IPR036388">
    <property type="entry name" value="WH-like_DNA-bd_sf"/>
</dbReference>
<reference evidence="5 6" key="1">
    <citation type="submission" date="2019-07" db="EMBL/GenBank/DDBJ databases">
        <title>complete genome sequencing of Ornithinimicrobium sp. H23M54.</title>
        <authorList>
            <person name="Bae J.-W."/>
            <person name="Lee S.-Y."/>
        </authorList>
    </citation>
    <scope>NUCLEOTIDE SEQUENCE [LARGE SCALE GENOMIC DNA]</scope>
    <source>
        <strain evidence="5 6">H23M54</strain>
    </source>
</reference>
<dbReference type="Proteomes" id="UP000315395">
    <property type="component" value="Chromosome"/>
</dbReference>
<dbReference type="GO" id="GO:0000160">
    <property type="term" value="P:phosphorelay signal transduction system"/>
    <property type="evidence" value="ECO:0007669"/>
    <property type="project" value="InterPro"/>
</dbReference>
<name>A0A516GED9_9MICO</name>
<gene>
    <name evidence="5" type="ORF">FNH13_17355</name>
</gene>
<dbReference type="RefSeq" id="WP_143784595.1">
    <property type="nucleotide sequence ID" value="NZ_CP041616.1"/>
</dbReference>
<feature type="domain" description="OmpR/PhoB-type" evidence="4">
    <location>
        <begin position="92"/>
        <end position="193"/>
    </location>
</feature>
<accession>A0A516GED9</accession>
<protein>
    <submittedName>
        <fullName evidence="5">Winged helix-turn-helix transcriptional regulator</fullName>
    </submittedName>
</protein>
<dbReference type="CDD" id="cd00383">
    <property type="entry name" value="trans_reg_C"/>
    <property type="match status" value="1"/>
</dbReference>
<feature type="DNA-binding region" description="OmpR/PhoB-type" evidence="2">
    <location>
        <begin position="92"/>
        <end position="193"/>
    </location>
</feature>
<dbReference type="Gene3D" id="1.10.10.10">
    <property type="entry name" value="Winged helix-like DNA-binding domain superfamily/Winged helix DNA-binding domain"/>
    <property type="match status" value="1"/>
</dbReference>
<evidence type="ECO:0000256" key="1">
    <source>
        <dbReference type="ARBA" id="ARBA00023125"/>
    </source>
</evidence>
<dbReference type="InterPro" id="IPR001867">
    <property type="entry name" value="OmpR/PhoB-type_DNA-bd"/>
</dbReference>
<keyword evidence="6" id="KW-1185">Reference proteome</keyword>
<dbReference type="SUPFAM" id="SSF46894">
    <property type="entry name" value="C-terminal effector domain of the bipartite response regulators"/>
    <property type="match status" value="1"/>
</dbReference>
<dbReference type="GO" id="GO:0006355">
    <property type="term" value="P:regulation of DNA-templated transcription"/>
    <property type="evidence" value="ECO:0007669"/>
    <property type="project" value="InterPro"/>
</dbReference>
<dbReference type="AlphaFoldDB" id="A0A516GED9"/>
<evidence type="ECO:0000256" key="3">
    <source>
        <dbReference type="SAM" id="MobiDB-lite"/>
    </source>
</evidence>
<dbReference type="Pfam" id="PF00486">
    <property type="entry name" value="Trans_reg_C"/>
    <property type="match status" value="1"/>
</dbReference>
<feature type="compositionally biased region" description="Low complexity" evidence="3">
    <location>
        <begin position="38"/>
        <end position="55"/>
    </location>
</feature>
<organism evidence="5 6">
    <name type="scientific">Ornithinimicrobium ciconiae</name>
    <dbReference type="NCBI Taxonomy" id="2594265"/>
    <lineage>
        <taxon>Bacteria</taxon>
        <taxon>Bacillati</taxon>
        <taxon>Actinomycetota</taxon>
        <taxon>Actinomycetes</taxon>
        <taxon>Micrococcales</taxon>
        <taxon>Ornithinimicrobiaceae</taxon>
        <taxon>Ornithinimicrobium</taxon>
    </lineage>
</organism>
<dbReference type="SMART" id="SM00862">
    <property type="entry name" value="Trans_reg_C"/>
    <property type="match status" value="1"/>
</dbReference>
<dbReference type="OrthoDB" id="4869864at2"/>
<feature type="region of interest" description="Disordered" evidence="3">
    <location>
        <begin position="35"/>
        <end position="92"/>
    </location>
</feature>
<proteinExistence type="predicted"/>
<dbReference type="GO" id="GO:0003677">
    <property type="term" value="F:DNA binding"/>
    <property type="evidence" value="ECO:0007669"/>
    <property type="project" value="UniProtKB-UniRule"/>
</dbReference>
<evidence type="ECO:0000313" key="6">
    <source>
        <dbReference type="Proteomes" id="UP000315395"/>
    </source>
</evidence>
<evidence type="ECO:0000256" key="2">
    <source>
        <dbReference type="PROSITE-ProRule" id="PRU01091"/>
    </source>
</evidence>
<dbReference type="PROSITE" id="PS51755">
    <property type="entry name" value="OMPR_PHOB"/>
    <property type="match status" value="1"/>
</dbReference>
<keyword evidence="1 2" id="KW-0238">DNA-binding</keyword>
<dbReference type="KEGG" id="orz:FNH13_17355"/>
<evidence type="ECO:0000313" key="5">
    <source>
        <dbReference type="EMBL" id="QDO89875.1"/>
    </source>
</evidence>
<feature type="compositionally biased region" description="Basic residues" evidence="3">
    <location>
        <begin position="61"/>
        <end position="72"/>
    </location>
</feature>
<dbReference type="InterPro" id="IPR016032">
    <property type="entry name" value="Sig_transdc_resp-reg_C-effctor"/>
</dbReference>
<dbReference type="EMBL" id="CP041616">
    <property type="protein sequence ID" value="QDO89875.1"/>
    <property type="molecule type" value="Genomic_DNA"/>
</dbReference>
<feature type="compositionally biased region" description="Basic and acidic residues" evidence="3">
    <location>
        <begin position="73"/>
        <end position="85"/>
    </location>
</feature>
<evidence type="ECO:0000259" key="4">
    <source>
        <dbReference type="PROSITE" id="PS51755"/>
    </source>
</evidence>